<protein>
    <recommendedName>
        <fullName evidence="3">DUF3305 domain-containing protein</fullName>
    </recommendedName>
</protein>
<name>A0A7Y9LML4_9BURK</name>
<dbReference type="RefSeq" id="WP_179584878.1">
    <property type="nucleotide sequence ID" value="NZ_JACBYR010000001.1"/>
</dbReference>
<keyword evidence="2" id="KW-1185">Reference proteome</keyword>
<evidence type="ECO:0000313" key="1">
    <source>
        <dbReference type="EMBL" id="NYE82228.1"/>
    </source>
</evidence>
<dbReference type="InterPro" id="IPR021736">
    <property type="entry name" value="DUF3305"/>
</dbReference>
<accession>A0A7Y9LML4</accession>
<organism evidence="1 2">
    <name type="scientific">Pigmentiphaga litoralis</name>
    <dbReference type="NCBI Taxonomy" id="516702"/>
    <lineage>
        <taxon>Bacteria</taxon>
        <taxon>Pseudomonadati</taxon>
        <taxon>Pseudomonadota</taxon>
        <taxon>Betaproteobacteria</taxon>
        <taxon>Burkholderiales</taxon>
        <taxon>Alcaligenaceae</taxon>
        <taxon>Pigmentiphaga</taxon>
    </lineage>
</organism>
<dbReference type="AlphaFoldDB" id="A0A7Y9LML4"/>
<gene>
    <name evidence="1" type="ORF">FHW18_001499</name>
</gene>
<proteinExistence type="predicted"/>
<evidence type="ECO:0008006" key="3">
    <source>
        <dbReference type="Google" id="ProtNLM"/>
    </source>
</evidence>
<sequence length="192" mass="21980">MDDVKPDAAPTVDVAVLMRRERVTGPMSRWQTWRWVLEDVVMNEPEFGTEPRVLVADAQQERWLFPGFTVGLYRDDAEGYYLNASTDQPCWFVMWRMEETATLADEPIARPEIVTLSYYHAGRLLDAQETVELIPAPPQINHWLREFVDANYVIEKKKRRRPVSFESLQDRFGNPVSVTTTKKFGGGGGGEG</sequence>
<reference evidence="1 2" key="1">
    <citation type="submission" date="2020-07" db="EMBL/GenBank/DDBJ databases">
        <title>Genomic Encyclopedia of Type Strains, Phase IV (KMG-V): Genome sequencing to study the core and pangenomes of soil and plant-associated prokaryotes.</title>
        <authorList>
            <person name="Whitman W."/>
        </authorList>
    </citation>
    <scope>NUCLEOTIDE SEQUENCE [LARGE SCALE GENOMIC DNA]</scope>
    <source>
        <strain evidence="1 2">SAS40</strain>
    </source>
</reference>
<dbReference type="Pfam" id="PF11749">
    <property type="entry name" value="DUF3305"/>
    <property type="match status" value="1"/>
</dbReference>
<evidence type="ECO:0000313" key="2">
    <source>
        <dbReference type="Proteomes" id="UP000542125"/>
    </source>
</evidence>
<dbReference type="Proteomes" id="UP000542125">
    <property type="component" value="Unassembled WGS sequence"/>
</dbReference>
<comment type="caution">
    <text evidence="1">The sequence shown here is derived from an EMBL/GenBank/DDBJ whole genome shotgun (WGS) entry which is preliminary data.</text>
</comment>
<dbReference type="EMBL" id="JACBYR010000001">
    <property type="protein sequence ID" value="NYE82228.1"/>
    <property type="molecule type" value="Genomic_DNA"/>
</dbReference>